<comment type="caution">
    <text evidence="2">The sequence shown here is derived from an EMBL/GenBank/DDBJ whole genome shotgun (WGS) entry which is preliminary data.</text>
</comment>
<dbReference type="EMBL" id="VYXP01000013">
    <property type="protein sequence ID" value="KAA9129638.1"/>
    <property type="molecule type" value="Genomic_DNA"/>
</dbReference>
<feature type="transmembrane region" description="Helical" evidence="1">
    <location>
        <begin position="86"/>
        <end position="106"/>
    </location>
</feature>
<feature type="transmembrane region" description="Helical" evidence="1">
    <location>
        <begin position="63"/>
        <end position="81"/>
    </location>
</feature>
<dbReference type="RefSeq" id="WP_150865479.1">
    <property type="nucleotide sequence ID" value="NZ_VYXP01000013.1"/>
</dbReference>
<organism evidence="2 3">
    <name type="scientific">Marinihelvus fidelis</name>
    <dbReference type="NCBI Taxonomy" id="2613842"/>
    <lineage>
        <taxon>Bacteria</taxon>
        <taxon>Pseudomonadati</taxon>
        <taxon>Pseudomonadota</taxon>
        <taxon>Gammaproteobacteria</taxon>
        <taxon>Chromatiales</taxon>
        <taxon>Wenzhouxiangellaceae</taxon>
        <taxon>Marinihelvus</taxon>
    </lineage>
</organism>
<evidence type="ECO:0000256" key="1">
    <source>
        <dbReference type="SAM" id="Phobius"/>
    </source>
</evidence>
<keyword evidence="3" id="KW-1185">Reference proteome</keyword>
<reference evidence="2 3" key="1">
    <citation type="submission" date="2019-09" db="EMBL/GenBank/DDBJ databases">
        <title>Wenzhouxiangella sp. Genome sequencing and assembly.</title>
        <authorList>
            <person name="Zhang R."/>
        </authorList>
    </citation>
    <scope>NUCLEOTIDE SEQUENCE [LARGE SCALE GENOMIC DNA]</scope>
    <source>
        <strain evidence="2 3">W260</strain>
    </source>
</reference>
<dbReference type="AlphaFoldDB" id="A0A5N0T4B3"/>
<dbReference type="Proteomes" id="UP000325372">
    <property type="component" value="Unassembled WGS sequence"/>
</dbReference>
<keyword evidence="1" id="KW-0472">Membrane</keyword>
<accession>A0A5N0T4B3</accession>
<evidence type="ECO:0000313" key="3">
    <source>
        <dbReference type="Proteomes" id="UP000325372"/>
    </source>
</evidence>
<name>A0A5N0T4B3_9GAMM</name>
<sequence length="143" mass="15177">MNTTVRNILAVVAGLLVGSAVNMGLVTLSGNIIPPPAGADVTTVDGLKASMHLFEPRHFVFPFLAHALGTFVGALVAVLIAETRRYLVAMIIGVFFLLGGITNAMMLPAPPWFMTLDLVVAYLPMAWLAARLVAGNRRHVAAL</sequence>
<protein>
    <submittedName>
        <fullName evidence="2">Uncharacterized protein</fullName>
    </submittedName>
</protein>
<keyword evidence="1" id="KW-1133">Transmembrane helix</keyword>
<gene>
    <name evidence="2" type="ORF">F3N42_14840</name>
</gene>
<keyword evidence="1" id="KW-0812">Transmembrane</keyword>
<evidence type="ECO:0000313" key="2">
    <source>
        <dbReference type="EMBL" id="KAA9129638.1"/>
    </source>
</evidence>
<feature type="transmembrane region" description="Helical" evidence="1">
    <location>
        <begin position="112"/>
        <end position="134"/>
    </location>
</feature>
<proteinExistence type="predicted"/>